<evidence type="ECO:0000313" key="3">
    <source>
        <dbReference type="Proteomes" id="UP001589693"/>
    </source>
</evidence>
<organism evidence="2 3">
    <name type="scientific">Allokutzneria oryzae</name>
    <dbReference type="NCBI Taxonomy" id="1378989"/>
    <lineage>
        <taxon>Bacteria</taxon>
        <taxon>Bacillati</taxon>
        <taxon>Actinomycetota</taxon>
        <taxon>Actinomycetes</taxon>
        <taxon>Pseudonocardiales</taxon>
        <taxon>Pseudonocardiaceae</taxon>
        <taxon>Allokutzneria</taxon>
    </lineage>
</organism>
<feature type="transmembrane region" description="Helical" evidence="1">
    <location>
        <begin position="28"/>
        <end position="46"/>
    </location>
</feature>
<dbReference type="Pfam" id="PF14029">
    <property type="entry name" value="DUF4244"/>
    <property type="match status" value="1"/>
</dbReference>
<dbReference type="InterPro" id="IPR025338">
    <property type="entry name" value="DUF4244"/>
</dbReference>
<dbReference type="EMBL" id="JBHLZU010000018">
    <property type="protein sequence ID" value="MFB9906232.1"/>
    <property type="molecule type" value="Genomic_DNA"/>
</dbReference>
<proteinExistence type="predicted"/>
<sequence>MEWKIFSGSRTGLVGLVGTDAGTASSEYAIATIAAAAFAAILYAVITGEPITAALEGLVRRALDVAF</sequence>
<dbReference type="Proteomes" id="UP001589693">
    <property type="component" value="Unassembled WGS sequence"/>
</dbReference>
<gene>
    <name evidence="2" type="ORF">ACFFQA_20030</name>
</gene>
<keyword evidence="1" id="KW-1133">Transmembrane helix</keyword>
<keyword evidence="1" id="KW-0812">Transmembrane</keyword>
<protein>
    <submittedName>
        <fullName evidence="2">DUF4244 domain-containing protein</fullName>
    </submittedName>
</protein>
<dbReference type="RefSeq" id="WP_377855903.1">
    <property type="nucleotide sequence ID" value="NZ_JBHLZU010000018.1"/>
</dbReference>
<accession>A0ABV5ZZ96</accession>
<evidence type="ECO:0000256" key="1">
    <source>
        <dbReference type="SAM" id="Phobius"/>
    </source>
</evidence>
<evidence type="ECO:0000313" key="2">
    <source>
        <dbReference type="EMBL" id="MFB9906232.1"/>
    </source>
</evidence>
<reference evidence="2 3" key="1">
    <citation type="submission" date="2024-09" db="EMBL/GenBank/DDBJ databases">
        <authorList>
            <person name="Sun Q."/>
            <person name="Mori K."/>
        </authorList>
    </citation>
    <scope>NUCLEOTIDE SEQUENCE [LARGE SCALE GENOMIC DNA]</scope>
    <source>
        <strain evidence="2 3">TBRC 7907</strain>
    </source>
</reference>
<keyword evidence="3" id="KW-1185">Reference proteome</keyword>
<name>A0ABV5ZZ96_9PSEU</name>
<comment type="caution">
    <text evidence="2">The sequence shown here is derived from an EMBL/GenBank/DDBJ whole genome shotgun (WGS) entry which is preliminary data.</text>
</comment>
<keyword evidence="1" id="KW-0472">Membrane</keyword>